<name>A0A9P5Y4J6_9AGAR</name>
<feature type="compositionally biased region" description="Low complexity" evidence="2">
    <location>
        <begin position="128"/>
        <end position="148"/>
    </location>
</feature>
<feature type="compositionally biased region" description="Polar residues" evidence="2">
    <location>
        <begin position="225"/>
        <end position="242"/>
    </location>
</feature>
<keyword evidence="4" id="KW-1185">Reference proteome</keyword>
<feature type="region of interest" description="Disordered" evidence="2">
    <location>
        <begin position="1"/>
        <end position="75"/>
    </location>
</feature>
<proteinExistence type="predicted"/>
<evidence type="ECO:0000313" key="4">
    <source>
        <dbReference type="Proteomes" id="UP000807353"/>
    </source>
</evidence>
<reference evidence="3" key="1">
    <citation type="submission" date="2020-11" db="EMBL/GenBank/DDBJ databases">
        <authorList>
            <consortium name="DOE Joint Genome Institute"/>
            <person name="Ahrendt S."/>
            <person name="Riley R."/>
            <person name="Andreopoulos W."/>
            <person name="Labutti K."/>
            <person name="Pangilinan J."/>
            <person name="Ruiz-Duenas F.J."/>
            <person name="Barrasa J.M."/>
            <person name="Sanchez-Garcia M."/>
            <person name="Camarero S."/>
            <person name="Miyauchi S."/>
            <person name="Serrano A."/>
            <person name="Linde D."/>
            <person name="Babiker R."/>
            <person name="Drula E."/>
            <person name="Ayuso-Fernandez I."/>
            <person name="Pacheco R."/>
            <person name="Padilla G."/>
            <person name="Ferreira P."/>
            <person name="Barriuso J."/>
            <person name="Kellner H."/>
            <person name="Castanera R."/>
            <person name="Alfaro M."/>
            <person name="Ramirez L."/>
            <person name="Pisabarro A.G."/>
            <person name="Kuo A."/>
            <person name="Tritt A."/>
            <person name="Lipzen A."/>
            <person name="He G."/>
            <person name="Yan M."/>
            <person name="Ng V."/>
            <person name="Cullen D."/>
            <person name="Martin F."/>
            <person name="Rosso M.-N."/>
            <person name="Henrissat B."/>
            <person name="Hibbett D."/>
            <person name="Martinez A.T."/>
            <person name="Grigoriev I.V."/>
        </authorList>
    </citation>
    <scope>NUCLEOTIDE SEQUENCE</scope>
    <source>
        <strain evidence="3">CBS 247.69</strain>
    </source>
</reference>
<dbReference type="Proteomes" id="UP000807353">
    <property type="component" value="Unassembled WGS sequence"/>
</dbReference>
<protein>
    <submittedName>
        <fullName evidence="3">Uncharacterized protein</fullName>
    </submittedName>
</protein>
<evidence type="ECO:0000256" key="2">
    <source>
        <dbReference type="SAM" id="MobiDB-lite"/>
    </source>
</evidence>
<feature type="coiled-coil region" evidence="1">
    <location>
        <begin position="861"/>
        <end position="906"/>
    </location>
</feature>
<keyword evidence="1" id="KW-0175">Coiled coil</keyword>
<feature type="coiled-coil region" evidence="1">
    <location>
        <begin position="303"/>
        <end position="563"/>
    </location>
</feature>
<sequence length="954" mass="102339">MEIVRGNDSAGVGGGDTPSPVTPSLGEGPVQPMSASEAEPKPKSSPGKVVASKTKPTMSVKPPAGKTNGGPPTPLVKRIINSGTFGVGSVKPTSAKTLSAAAPMKPVTTTSALVLKKSTSGSAIQAKPAAPTSRAPSAPSAVPSRRLSMVPPKPAPPLEKPSLSASASAKPPGSSNTPRASVVSPAGSAGSSASRPRVSVSESVKKTPMTSRQSIVATKPPPARSATSGASRPTRPTTASISSIKEVREDGKVLDELQAKLKDAIETLASKTEAVLALEGQVGQLSSSLDTALADVESKQLLVRDLKKDKSLLEVQLNEVKEALEKLELEYQDTVSALQVVHRDLESAKSNAKTQDELVEKLQVQIQGLEVEASSAKENLEALQASLTSEASAAALADNEALLTAQTKIKALEGAAELAKAEHATILQDVELQLKTLQEKGMLAEELSAQVIRLKKEKEDNSGKLSELEIEILELKESQEVIEDERERSLASIKSLEEQLQKATFAAQQADNDFKARETDLAAQLEQAEDTYRGSLQAVSEEHGKLTSTLETLQKELAESQAAWDEANAYAQDAAGQHTMELKQAEQGYIEKQSGLMQEIEKITLELKSQESYYNSKVNLVKEEHEKLLQEAFERAKSEAGEQHAQELQSLRSTSSATVEQIQAMNQSSVEAMKAEHASIMDSEVKGLEKQINGLKLDLKATQDDLMKAKAALEVARTEVKSLTSQRDQARAVSASARETPPEHVEELARLAQELAIKKDDLEAVTGLLDLTKASLTEISNNQVKELEEAAKSRAEEVTKLRSAHDATLMSVIAEKTALANNLSDVQGELATLKASISSETSPPRGNGNGSVHPPSPGVTKEELQRMHEAHNLKIHDLQAEHEKALKALRSELEASEDRTSELQQEVGRKAMEIQYLEQDQEENQEQITRYVGFFRLKGFIGAVVALAVIYGFI</sequence>
<feature type="region of interest" description="Disordered" evidence="2">
    <location>
        <begin position="837"/>
        <end position="860"/>
    </location>
</feature>
<evidence type="ECO:0000256" key="1">
    <source>
        <dbReference type="SAM" id="Coils"/>
    </source>
</evidence>
<dbReference type="EMBL" id="MU150275">
    <property type="protein sequence ID" value="KAF9462104.1"/>
    <property type="molecule type" value="Genomic_DNA"/>
</dbReference>
<accession>A0A9P5Y4J6</accession>
<feature type="compositionally biased region" description="Low complexity" evidence="2">
    <location>
        <begin position="160"/>
        <end position="201"/>
    </location>
</feature>
<gene>
    <name evidence="3" type="ORF">BDZ94DRAFT_1166444</name>
</gene>
<feature type="region of interest" description="Disordered" evidence="2">
    <location>
        <begin position="119"/>
        <end position="242"/>
    </location>
</feature>
<evidence type="ECO:0000313" key="3">
    <source>
        <dbReference type="EMBL" id="KAF9462104.1"/>
    </source>
</evidence>
<comment type="caution">
    <text evidence="3">The sequence shown here is derived from an EMBL/GenBank/DDBJ whole genome shotgun (WGS) entry which is preliminary data.</text>
</comment>
<dbReference type="OrthoDB" id="10253709at2759"/>
<feature type="coiled-coil region" evidence="1">
    <location>
        <begin position="685"/>
        <end position="804"/>
    </location>
</feature>
<dbReference type="AlphaFoldDB" id="A0A9P5Y4J6"/>
<organism evidence="3 4">
    <name type="scientific">Collybia nuda</name>
    <dbReference type="NCBI Taxonomy" id="64659"/>
    <lineage>
        <taxon>Eukaryota</taxon>
        <taxon>Fungi</taxon>
        <taxon>Dikarya</taxon>
        <taxon>Basidiomycota</taxon>
        <taxon>Agaricomycotina</taxon>
        <taxon>Agaricomycetes</taxon>
        <taxon>Agaricomycetidae</taxon>
        <taxon>Agaricales</taxon>
        <taxon>Tricholomatineae</taxon>
        <taxon>Clitocybaceae</taxon>
        <taxon>Collybia</taxon>
    </lineage>
</organism>